<sequence length="100" mass="11371">MPEQTTANISHLDKKLASVFLIGLDVERPGWGEGYLLQDDEGRWWRLSIDLEASTPLPRVIKTRTQAIAFIKEADLWYRCGVDVGEANAKAELRKWLKSS</sequence>
<name>A0A7W4W7N5_9GAMM</name>
<organism evidence="1 2">
    <name type="scientific">Litorivivens lipolytica</name>
    <dbReference type="NCBI Taxonomy" id="1524264"/>
    <lineage>
        <taxon>Bacteria</taxon>
        <taxon>Pseudomonadati</taxon>
        <taxon>Pseudomonadota</taxon>
        <taxon>Gammaproteobacteria</taxon>
        <taxon>Litorivivens</taxon>
    </lineage>
</organism>
<protein>
    <submittedName>
        <fullName evidence="1">Uncharacterized protein</fullName>
    </submittedName>
</protein>
<accession>A0A7W4W7N5</accession>
<gene>
    <name evidence="1" type="ORF">FHR99_003184</name>
</gene>
<dbReference type="RefSeq" id="WP_183411699.1">
    <property type="nucleotide sequence ID" value="NZ_JACHWY010000004.1"/>
</dbReference>
<evidence type="ECO:0000313" key="2">
    <source>
        <dbReference type="Proteomes" id="UP000537130"/>
    </source>
</evidence>
<dbReference type="Proteomes" id="UP000537130">
    <property type="component" value="Unassembled WGS sequence"/>
</dbReference>
<proteinExistence type="predicted"/>
<comment type="caution">
    <text evidence="1">The sequence shown here is derived from an EMBL/GenBank/DDBJ whole genome shotgun (WGS) entry which is preliminary data.</text>
</comment>
<evidence type="ECO:0000313" key="1">
    <source>
        <dbReference type="EMBL" id="MBB3048910.1"/>
    </source>
</evidence>
<dbReference type="EMBL" id="JACHWY010000004">
    <property type="protein sequence ID" value="MBB3048910.1"/>
    <property type="molecule type" value="Genomic_DNA"/>
</dbReference>
<dbReference type="AlphaFoldDB" id="A0A7W4W7N5"/>
<keyword evidence="2" id="KW-1185">Reference proteome</keyword>
<reference evidence="1 2" key="1">
    <citation type="submission" date="2020-08" db="EMBL/GenBank/DDBJ databases">
        <title>Genomic Encyclopedia of Type Strains, Phase III (KMG-III): the genomes of soil and plant-associated and newly described type strains.</title>
        <authorList>
            <person name="Whitman W."/>
        </authorList>
    </citation>
    <scope>NUCLEOTIDE SEQUENCE [LARGE SCALE GENOMIC DNA]</scope>
    <source>
        <strain evidence="1 2">CECT 8654</strain>
    </source>
</reference>